<sequence precursor="true">MFKLLRMFWIAPALALMLTGCDNNSSQSVFDESEMAKYRSTPESIEAARAAAKSRTPSRADTKKMAEQSRAAARANAAGGR</sequence>
<dbReference type="AlphaFoldDB" id="A0A5B1CMR3"/>
<name>A0A5B1CMR3_9BACT</name>
<keyword evidence="4" id="KW-1185">Reference proteome</keyword>
<feature type="chain" id="PRO_5023148021" description="Lipoprotein" evidence="2">
    <location>
        <begin position="16"/>
        <end position="81"/>
    </location>
</feature>
<evidence type="ECO:0000256" key="1">
    <source>
        <dbReference type="SAM" id="MobiDB-lite"/>
    </source>
</evidence>
<gene>
    <name evidence="3" type="ORF">LF1_31930</name>
</gene>
<protein>
    <recommendedName>
        <fullName evidence="5">Lipoprotein</fullName>
    </recommendedName>
</protein>
<dbReference type="PROSITE" id="PS51257">
    <property type="entry name" value="PROKAR_LIPOPROTEIN"/>
    <property type="match status" value="1"/>
</dbReference>
<dbReference type="EMBL" id="VRLW01000001">
    <property type="protein sequence ID" value="KAA1260653.1"/>
    <property type="molecule type" value="Genomic_DNA"/>
</dbReference>
<feature type="region of interest" description="Disordered" evidence="1">
    <location>
        <begin position="45"/>
        <end position="81"/>
    </location>
</feature>
<keyword evidence="2" id="KW-0732">Signal</keyword>
<accession>A0A5B1CMR3</accession>
<evidence type="ECO:0000313" key="4">
    <source>
        <dbReference type="Proteomes" id="UP000322699"/>
    </source>
</evidence>
<feature type="compositionally biased region" description="Basic and acidic residues" evidence="1">
    <location>
        <begin position="58"/>
        <end position="67"/>
    </location>
</feature>
<feature type="signal peptide" evidence="2">
    <location>
        <begin position="1"/>
        <end position="15"/>
    </location>
</feature>
<feature type="compositionally biased region" description="Low complexity" evidence="1">
    <location>
        <begin position="70"/>
        <end position="81"/>
    </location>
</feature>
<organism evidence="3 4">
    <name type="scientific">Rubripirellula obstinata</name>
    <dbReference type="NCBI Taxonomy" id="406547"/>
    <lineage>
        <taxon>Bacteria</taxon>
        <taxon>Pseudomonadati</taxon>
        <taxon>Planctomycetota</taxon>
        <taxon>Planctomycetia</taxon>
        <taxon>Pirellulales</taxon>
        <taxon>Pirellulaceae</taxon>
        <taxon>Rubripirellula</taxon>
    </lineage>
</organism>
<dbReference type="Proteomes" id="UP000322699">
    <property type="component" value="Unassembled WGS sequence"/>
</dbReference>
<evidence type="ECO:0008006" key="5">
    <source>
        <dbReference type="Google" id="ProtNLM"/>
    </source>
</evidence>
<dbReference type="RefSeq" id="WP_149752829.1">
    <property type="nucleotide sequence ID" value="NZ_VRLW01000001.1"/>
</dbReference>
<proteinExistence type="predicted"/>
<comment type="caution">
    <text evidence="3">The sequence shown here is derived from an EMBL/GenBank/DDBJ whole genome shotgun (WGS) entry which is preliminary data.</text>
</comment>
<reference evidence="3 4" key="1">
    <citation type="submission" date="2019-08" db="EMBL/GenBank/DDBJ databases">
        <title>Deep-cultivation of Planctomycetes and their phenomic and genomic characterization uncovers novel biology.</title>
        <authorList>
            <person name="Wiegand S."/>
            <person name="Jogler M."/>
            <person name="Boedeker C."/>
            <person name="Pinto D."/>
            <person name="Vollmers J."/>
            <person name="Rivas-Marin E."/>
            <person name="Kohn T."/>
            <person name="Peeters S.H."/>
            <person name="Heuer A."/>
            <person name="Rast P."/>
            <person name="Oberbeckmann S."/>
            <person name="Bunk B."/>
            <person name="Jeske O."/>
            <person name="Meyerdierks A."/>
            <person name="Storesund J.E."/>
            <person name="Kallscheuer N."/>
            <person name="Luecker S."/>
            <person name="Lage O.M."/>
            <person name="Pohl T."/>
            <person name="Merkel B.J."/>
            <person name="Hornburger P."/>
            <person name="Mueller R.-W."/>
            <person name="Bruemmer F."/>
            <person name="Labrenz M."/>
            <person name="Spormann A.M."/>
            <person name="Op Den Camp H."/>
            <person name="Overmann J."/>
            <person name="Amann R."/>
            <person name="Jetten M.S.M."/>
            <person name="Mascher T."/>
            <person name="Medema M.H."/>
            <person name="Devos D.P."/>
            <person name="Kaster A.-K."/>
            <person name="Ovreas L."/>
            <person name="Rohde M."/>
            <person name="Galperin M.Y."/>
            <person name="Jogler C."/>
        </authorList>
    </citation>
    <scope>NUCLEOTIDE SEQUENCE [LARGE SCALE GENOMIC DNA]</scope>
    <source>
        <strain evidence="3 4">LF1</strain>
    </source>
</reference>
<evidence type="ECO:0000256" key="2">
    <source>
        <dbReference type="SAM" id="SignalP"/>
    </source>
</evidence>
<evidence type="ECO:0000313" key="3">
    <source>
        <dbReference type="EMBL" id="KAA1260653.1"/>
    </source>
</evidence>